<keyword evidence="1" id="KW-0812">Transmembrane</keyword>
<proteinExistence type="predicted"/>
<dbReference type="RefSeq" id="WP_152626111.1">
    <property type="nucleotide sequence ID" value="NZ_JXYS01000093.1"/>
</dbReference>
<feature type="transmembrane region" description="Helical" evidence="1">
    <location>
        <begin position="26"/>
        <end position="50"/>
    </location>
</feature>
<gene>
    <name evidence="2" type="ORF">AXFE_29410</name>
</gene>
<name>A0A0D8HGJ6_9ACTN</name>
<sequence>MMVQTIDDTEKVDDASTEKFFSKKDLVPMLAGTIDMIIFGIGVIVTIFWLGSIHHQPLPTSSKWVPSSHAAAALALQTAQQSTPTTANVPTQVTTYVCSILVPQTLNSGQVHYVEYRGSCNTIHAIAAQHKSGVRWLPVQKFVHTQSGS</sequence>
<comment type="caution">
    <text evidence="2">The sequence shown here is derived from an EMBL/GenBank/DDBJ whole genome shotgun (WGS) entry which is preliminary data.</text>
</comment>
<organism evidence="2 3">
    <name type="scientific">Acidithrix ferrooxidans</name>
    <dbReference type="NCBI Taxonomy" id="1280514"/>
    <lineage>
        <taxon>Bacteria</taxon>
        <taxon>Bacillati</taxon>
        <taxon>Actinomycetota</taxon>
        <taxon>Acidimicrobiia</taxon>
        <taxon>Acidimicrobiales</taxon>
        <taxon>Acidimicrobiaceae</taxon>
        <taxon>Acidithrix</taxon>
    </lineage>
</organism>
<keyword evidence="3" id="KW-1185">Reference proteome</keyword>
<keyword evidence="1" id="KW-1133">Transmembrane helix</keyword>
<dbReference type="EMBL" id="JXYS01000093">
    <property type="protein sequence ID" value="KJF16206.1"/>
    <property type="molecule type" value="Genomic_DNA"/>
</dbReference>
<dbReference type="AlphaFoldDB" id="A0A0D8HGJ6"/>
<reference evidence="2 3" key="1">
    <citation type="submission" date="2015-01" db="EMBL/GenBank/DDBJ databases">
        <title>Draft genome of the acidophilic iron oxidizer Acidithrix ferrooxidans strain Py-F3.</title>
        <authorList>
            <person name="Poehlein A."/>
            <person name="Eisen S."/>
            <person name="Schloemann M."/>
            <person name="Johnson B.D."/>
            <person name="Daniel R."/>
            <person name="Muehling M."/>
        </authorList>
    </citation>
    <scope>NUCLEOTIDE SEQUENCE [LARGE SCALE GENOMIC DNA]</scope>
    <source>
        <strain evidence="2 3">Py-F3</strain>
    </source>
</reference>
<keyword evidence="1" id="KW-0472">Membrane</keyword>
<evidence type="ECO:0000313" key="2">
    <source>
        <dbReference type="EMBL" id="KJF16206.1"/>
    </source>
</evidence>
<evidence type="ECO:0000313" key="3">
    <source>
        <dbReference type="Proteomes" id="UP000032360"/>
    </source>
</evidence>
<evidence type="ECO:0000256" key="1">
    <source>
        <dbReference type="SAM" id="Phobius"/>
    </source>
</evidence>
<dbReference type="Proteomes" id="UP000032360">
    <property type="component" value="Unassembled WGS sequence"/>
</dbReference>
<protein>
    <submittedName>
        <fullName evidence="2">Uncharacterized protein</fullName>
    </submittedName>
</protein>
<accession>A0A0D8HGJ6</accession>